<protein>
    <submittedName>
        <fullName evidence="2">Uncharacterized protein</fullName>
    </submittedName>
</protein>
<dbReference type="EMBL" id="JAGKHQ010001714">
    <property type="protein sequence ID" value="KAG7453900.1"/>
    <property type="molecule type" value="Genomic_DNA"/>
</dbReference>
<organism evidence="2 3">
    <name type="scientific">Solea senegalensis</name>
    <name type="common">Senegalese sole</name>
    <dbReference type="NCBI Taxonomy" id="28829"/>
    <lineage>
        <taxon>Eukaryota</taxon>
        <taxon>Metazoa</taxon>
        <taxon>Chordata</taxon>
        <taxon>Craniata</taxon>
        <taxon>Vertebrata</taxon>
        <taxon>Euteleostomi</taxon>
        <taxon>Actinopterygii</taxon>
        <taxon>Neopterygii</taxon>
        <taxon>Teleostei</taxon>
        <taxon>Neoteleostei</taxon>
        <taxon>Acanthomorphata</taxon>
        <taxon>Carangaria</taxon>
        <taxon>Pleuronectiformes</taxon>
        <taxon>Pleuronectoidei</taxon>
        <taxon>Soleidae</taxon>
        <taxon>Solea</taxon>
    </lineage>
</organism>
<name>A0AAV6PA40_SOLSE</name>
<evidence type="ECO:0000256" key="1">
    <source>
        <dbReference type="SAM" id="MobiDB-lite"/>
    </source>
</evidence>
<reference evidence="2 3" key="1">
    <citation type="journal article" date="2021" name="Sci. Rep.">
        <title>Chromosome anchoring in Senegalese sole (Solea senegalensis) reveals sex-associated markers and genome rearrangements in flatfish.</title>
        <authorList>
            <person name="Guerrero-Cozar I."/>
            <person name="Gomez-Garrido J."/>
            <person name="Berbel C."/>
            <person name="Martinez-Blanch J.F."/>
            <person name="Alioto T."/>
            <person name="Claros M.G."/>
            <person name="Gagnaire P.A."/>
            <person name="Manchado M."/>
        </authorList>
    </citation>
    <scope>NUCLEOTIDE SEQUENCE [LARGE SCALE GENOMIC DNA]</scope>
    <source>
        <strain evidence="2">Sse05_10M</strain>
    </source>
</reference>
<evidence type="ECO:0000313" key="2">
    <source>
        <dbReference type="EMBL" id="KAG7453900.1"/>
    </source>
</evidence>
<dbReference type="Proteomes" id="UP000693946">
    <property type="component" value="Unassembled WGS sequence"/>
</dbReference>
<evidence type="ECO:0000313" key="3">
    <source>
        <dbReference type="Proteomes" id="UP000693946"/>
    </source>
</evidence>
<comment type="caution">
    <text evidence="2">The sequence shown here is derived from an EMBL/GenBank/DDBJ whole genome shotgun (WGS) entry which is preliminary data.</text>
</comment>
<feature type="region of interest" description="Disordered" evidence="1">
    <location>
        <begin position="25"/>
        <end position="51"/>
    </location>
</feature>
<feature type="compositionally biased region" description="Low complexity" evidence="1">
    <location>
        <begin position="35"/>
        <end position="44"/>
    </location>
</feature>
<sequence length="81" mass="9177">MRCNRNTSGQVNPRTCATLSIMAAPEKRQFHSTQRRNQSSSSSETTRRLREPLRSVCEVVEHSLIQTVHTEHTPSTAGGWR</sequence>
<gene>
    <name evidence="2" type="ORF">JOB18_002565</name>
</gene>
<keyword evidence="3" id="KW-1185">Reference proteome</keyword>
<dbReference type="AlphaFoldDB" id="A0AAV6PA40"/>
<accession>A0AAV6PA40</accession>
<proteinExistence type="predicted"/>